<keyword evidence="1" id="KW-0614">Plasmid</keyword>
<dbReference type="Proteomes" id="UP000464053">
    <property type="component" value="Plasmid unnamed1"/>
</dbReference>
<gene>
    <name evidence="1" type="ORF">C7M51_04367</name>
</gene>
<dbReference type="RefSeq" id="WP_208852155.1">
    <property type="nucleotide sequence ID" value="NZ_CP028272.1"/>
</dbReference>
<dbReference type="AlphaFoldDB" id="A0A6P1Q4V3"/>
<evidence type="ECO:0000313" key="1">
    <source>
        <dbReference type="EMBL" id="QHM74006.1"/>
    </source>
</evidence>
<protein>
    <submittedName>
        <fullName evidence="1">Uncharacterized protein</fullName>
    </submittedName>
</protein>
<keyword evidence="2" id="KW-1185">Reference proteome</keyword>
<reference evidence="1 2" key="1">
    <citation type="submission" date="2018-03" db="EMBL/GenBank/DDBJ databases">
        <title>Pantoea intestinalis SRCM103226 isolated form the mealworm.</title>
        <authorList>
            <person name="Jeong D.-Y."/>
            <person name="Kim J.W."/>
        </authorList>
    </citation>
    <scope>NUCLEOTIDE SEQUENCE [LARGE SCALE GENOMIC DNA]</scope>
    <source>
        <strain evidence="1 2">SRCM103226</strain>
        <plasmid evidence="1 2">unnamed1</plasmid>
    </source>
</reference>
<dbReference type="KEGG" id="mint:C7M51_04367"/>
<sequence>MAQYYPVIVVFDQISKNTFFDKLEWASLVNAWSGTIAWYQLSPHKVELTLKGLDGLDSLIITRRRRGDRVFIGARDSAGELIQSGIWEYETDSGLCVCYRRVYKAALATTLRERLSDFIFTTFLR</sequence>
<geneLocation type="plasmid" evidence="1 2">
    <name>unnamed1</name>
</geneLocation>
<name>A0A6P1Q4V3_9GAMM</name>
<dbReference type="EMBL" id="CP028272">
    <property type="protein sequence ID" value="QHM74006.1"/>
    <property type="molecule type" value="Genomic_DNA"/>
</dbReference>
<accession>A0A6P1Q4V3</accession>
<proteinExistence type="predicted"/>
<organism evidence="1 2">
    <name type="scientific">Mixta intestinalis</name>
    <dbReference type="NCBI Taxonomy" id="1615494"/>
    <lineage>
        <taxon>Bacteria</taxon>
        <taxon>Pseudomonadati</taxon>
        <taxon>Pseudomonadota</taxon>
        <taxon>Gammaproteobacteria</taxon>
        <taxon>Enterobacterales</taxon>
        <taxon>Erwiniaceae</taxon>
        <taxon>Mixta</taxon>
    </lineage>
</organism>
<evidence type="ECO:0000313" key="2">
    <source>
        <dbReference type="Proteomes" id="UP000464053"/>
    </source>
</evidence>